<reference evidence="1 2" key="1">
    <citation type="journal article" date="2011" name="PLoS ONE">
        <title>Expanding the diversity of mycobacteriophages: insights into genome architecture and evolution.</title>
        <authorList>
            <person name="Pope W.H."/>
            <person name="Jacobs-Sera D."/>
            <person name="Russell D.A."/>
            <person name="Peebles C.L."/>
            <person name="Al-Atrache Z."/>
            <person name="Alcoser T.A."/>
            <person name="Alexander L.M."/>
            <person name="Alfano M.B."/>
            <person name="Alford S.T."/>
            <person name="Amy N.E."/>
            <person name="Anderson M.D."/>
            <person name="Anderson A.G."/>
            <person name="Ang A.A."/>
            <person name="Ares M.Jr."/>
            <person name="Barber A.J."/>
            <person name="Barker L.P."/>
            <person name="Barrett J.M."/>
            <person name="Barshop W.D."/>
            <person name="Bauerle C.M."/>
            <person name="Bayles I.M."/>
            <person name="Belfield K.L."/>
            <person name="Best A.A."/>
            <person name="Borjon A.Jr."/>
            <person name="Bowman C.A."/>
            <person name="Boyer C.A."/>
            <person name="Bradley K.W."/>
            <person name="Bradley V.A."/>
            <person name="Broadway L.N."/>
            <person name="Budwal K."/>
            <person name="Busby K.N."/>
            <person name="Campbell I.W."/>
            <person name="Campbell A.M."/>
            <person name="Carey A."/>
            <person name="Caruso S.M."/>
            <person name="Chew R.D."/>
            <person name="Cockburn C.L."/>
            <person name="Cohen L.B."/>
            <person name="Corajod J.M."/>
            <person name="Cresawn S.G."/>
            <person name="Davis K.R."/>
            <person name="Deng L."/>
            <person name="Denver D.R."/>
            <person name="Dixon B.R."/>
            <person name="Ekram S."/>
            <person name="Elgin S.C."/>
            <person name="Engelsen A.E."/>
            <person name="English B.E."/>
            <person name="Erb M.L."/>
            <person name="Estrada C."/>
            <person name="Filliger L.Z."/>
            <person name="Findley A.M."/>
            <person name="Forbes L."/>
            <person name="Forsyth M.H."/>
            <person name="Fox T.M."/>
            <person name="Fritz M.J."/>
            <person name="Garcia R."/>
            <person name="George Z.D."/>
            <person name="Georges A.E."/>
            <person name="Gissendanner C.R."/>
            <person name="Goff S."/>
            <person name="Goldstein R."/>
            <person name="Gordon K.C."/>
            <person name="Green R.D."/>
            <person name="Guerra S.L."/>
            <person name="Guiney-Olsen K.R."/>
            <person name="Guiza B.G."/>
            <person name="Haghighat L."/>
            <person name="Hagopian G.V."/>
            <person name="Harmon C.J."/>
            <person name="Harmson J.S."/>
            <person name="Hartzog G.A."/>
            <person name="Harvey S.E."/>
            <person name="He S."/>
            <person name="He K.J."/>
            <person name="Healy K.E."/>
            <person name="Higinbotham E.R."/>
            <person name="Hildebrandt E.N."/>
            <person name="Ho J.H."/>
            <person name="Hogan G.M."/>
            <person name="Hohenstein V.G."/>
            <person name="Holz N.A."/>
            <person name="Huang V.J."/>
            <person name="Hufford E.L."/>
            <person name="Hynes P.M."/>
            <person name="Jackson A.S."/>
            <person name="Jansen E.C."/>
            <person name="Jarvik J."/>
            <person name="Jasinto P.G."/>
            <person name="Jordan T.C."/>
            <person name="Kasza T."/>
            <person name="Katelyn M.A."/>
            <person name="Kelsey J.S."/>
            <person name="Kerrigan L.A."/>
            <person name="Khaw D."/>
            <person name="Kim J."/>
            <person name="Knutter J.Z."/>
            <person name="Ko C.C."/>
            <person name="Larkin G.V."/>
            <person name="Laroche J.R."/>
            <person name="Latif A."/>
            <person name="Leuba K.D."/>
            <person name="Leuba S.I."/>
            <person name="Lewis L.O."/>
            <person name="Loesser-Casey K.E."/>
            <person name="Long C.A."/>
            <person name="Lopez A.J."/>
            <person name="Lowery N."/>
            <person name="Lu T.Q."/>
            <person name="Mac V."/>
            <person name="Masters I.R."/>
            <person name="McCloud J.J."/>
            <person name="McDonough M.J."/>
            <person name="Medenbach A.J."/>
            <person name="Menon A."/>
            <person name="Miller R."/>
            <person name="Morgan B.K."/>
            <person name="Ng P.C."/>
            <person name="Nguyen E."/>
            <person name="Nguyen K.T."/>
            <person name="Nguyen E.T."/>
            <person name="Nicholson K.M."/>
            <person name="Parnell L.A."/>
            <person name="Peirce C.E."/>
            <person name="Perz A.M."/>
            <person name="Peterson L.J."/>
            <person name="Pferdehirt R.E."/>
            <person name="Philip S.V."/>
            <person name="Pogliano K."/>
            <person name="Pogliano J."/>
            <person name="Polley T."/>
            <person name="Puopolo E.J."/>
            <person name="Rabinowitz H.S."/>
            <person name="Resiss M.J."/>
            <person name="Rhyan C.N."/>
            <person name="Robinson Y.M."/>
            <person name="Rodriguez L.L."/>
            <person name="Rose A.C."/>
            <person name="Rubin J.D."/>
            <person name="Ruby J.A."/>
            <person name="Saha M.S."/>
            <person name="Sandoz J.W."/>
            <person name="Savitskaya J."/>
            <person name="Schipper D.J."/>
            <person name="Schnitzler C.E."/>
            <person name="Schott A.R."/>
            <person name="Segal J.B."/>
            <person name="Shaffer C.D."/>
            <person name="Sheldon K.E."/>
            <person name="Shepard E.M."/>
            <person name="Shepardson J.W."/>
            <person name="Shroff M.K."/>
            <person name="Simmons J.M."/>
            <person name="Simms E.F."/>
            <person name="Simpson B.M."/>
            <person name="Sinclair K.M."/>
            <person name="Sjoholm R.L."/>
            <person name="Slette I.J."/>
            <person name="Spaulding B.C."/>
            <person name="Straub C.L."/>
            <person name="Stukey J."/>
            <person name="Sughrue T."/>
            <person name="Tang T.Y."/>
            <person name="Tatyana L.M."/>
            <person name="Taylor S.B."/>
            <person name="Taylor B.J."/>
            <person name="Temple L.M."/>
            <person name="Thompson J.V."/>
            <person name="Tokarz M.P."/>
            <person name="Trapani S.E."/>
            <person name="Troum A.P."/>
            <person name="Tsay J."/>
            <person name="Tubbs A.T."/>
            <person name="Walton J.M."/>
            <person name="Wang D.H."/>
            <person name="Wang H."/>
            <person name="Warner J.R."/>
            <person name="Weisser E.G."/>
            <person name="Wendler S.C."/>
            <person name="Weston-Hafer K.A."/>
            <person name="Whelan H.M."/>
            <person name="Williamson K.E."/>
            <person name="Willis A.N."/>
            <person name="Wirtshafter H.S."/>
            <person name="Wong T.W."/>
            <person name="Wu P."/>
            <person name="Yang Y."/>
            <person name="Yee B.C."/>
            <person name="Zaidins D.A."/>
            <person name="Zhang B."/>
            <person name="Zuniga M.Y."/>
            <person name="Hendrix R.W."/>
            <person name="Hatfull G.F."/>
        </authorList>
    </citation>
    <scope>NUCLEOTIDE SEQUENCE [LARGE SCALE GENOMIC DNA]</scope>
</reference>
<accession>E0YPG7</accession>
<name>E0YPG7_9CAUD</name>
<proteinExistence type="predicted"/>
<dbReference type="Proteomes" id="UP000000524">
    <property type="component" value="Segment"/>
</dbReference>
<keyword evidence="2" id="KW-1185">Reference proteome</keyword>
<dbReference type="GeneID" id="9711640"/>
<organism evidence="1 2">
    <name type="scientific">Mycobacterium phage LeBron</name>
    <dbReference type="NCBI Taxonomy" id="2919553"/>
    <lineage>
        <taxon>Viruses</taxon>
        <taxon>Duplodnaviria</taxon>
        <taxon>Heunggongvirae</taxon>
        <taxon>Uroviricota</taxon>
        <taxon>Caudoviricetes</taxon>
        <taxon>Vilmaviridae</taxon>
        <taxon>Lclasvirinae</taxon>
        <taxon>Bronvirus</taxon>
        <taxon>Bronvirus bron</taxon>
        <taxon>Mycobacterium virus Bron</taxon>
    </lineage>
</organism>
<dbReference type="KEGG" id="vg:9711640"/>
<sequence length="82" mass="9454">MRIRWPLCETCGHGRICHSPDRGVGWRCHYRGRKRKAQRCGCMRYRGNPEVDGVSVDISELKRLMSYTASTQPHLKGYESDG</sequence>
<dbReference type="RefSeq" id="YP_003857165.1">
    <property type="nucleotide sequence ID" value="NC_014461.1"/>
</dbReference>
<dbReference type="EMBL" id="HM152763">
    <property type="protein sequence ID" value="ADL71001.1"/>
    <property type="molecule type" value="Genomic_DNA"/>
</dbReference>
<protein>
    <submittedName>
        <fullName evidence="1">Uncharacterized protein</fullName>
    </submittedName>
</protein>
<gene>
    <name evidence="1" type="primary">34</name>
    <name evidence="1" type="ORF">LEBRON_34</name>
</gene>
<evidence type="ECO:0000313" key="1">
    <source>
        <dbReference type="EMBL" id="ADL71001.1"/>
    </source>
</evidence>
<evidence type="ECO:0000313" key="2">
    <source>
        <dbReference type="Proteomes" id="UP000000524"/>
    </source>
</evidence>